<evidence type="ECO:0000313" key="2">
    <source>
        <dbReference type="EMBL" id="KAJ5239760.1"/>
    </source>
</evidence>
<dbReference type="Proteomes" id="UP001150941">
    <property type="component" value="Unassembled WGS sequence"/>
</dbReference>
<feature type="compositionally biased region" description="Polar residues" evidence="1">
    <location>
        <begin position="17"/>
        <end position="31"/>
    </location>
</feature>
<feature type="compositionally biased region" description="Basic and acidic residues" evidence="1">
    <location>
        <begin position="37"/>
        <end position="53"/>
    </location>
</feature>
<reference evidence="2" key="1">
    <citation type="submission" date="2022-11" db="EMBL/GenBank/DDBJ databases">
        <authorList>
            <person name="Petersen C."/>
        </authorList>
    </citation>
    <scope>NUCLEOTIDE SEQUENCE</scope>
    <source>
        <strain evidence="2">IBT 19713</strain>
    </source>
</reference>
<sequence>MMSIRRIQRLPACASLPRSTITLPSHRSFAQSASKSSNEDKSSQKPAKDDKSPNHPIPSNKAHPTLNDGRVSPMADMDGKLKEDLPHDVKRHNADMENRYDRPYNHISDEGQVEKTFVKK</sequence>
<reference evidence="2" key="2">
    <citation type="journal article" date="2023" name="IMA Fungus">
        <title>Comparative genomic study of the Penicillium genus elucidates a diverse pangenome and 15 lateral gene transfer events.</title>
        <authorList>
            <person name="Petersen C."/>
            <person name="Sorensen T."/>
            <person name="Nielsen M.R."/>
            <person name="Sondergaard T.E."/>
            <person name="Sorensen J.L."/>
            <person name="Fitzpatrick D.A."/>
            <person name="Frisvad J.C."/>
            <person name="Nielsen K.L."/>
        </authorList>
    </citation>
    <scope>NUCLEOTIDE SEQUENCE</scope>
    <source>
        <strain evidence="2">IBT 19713</strain>
    </source>
</reference>
<dbReference type="RefSeq" id="XP_058332679.1">
    <property type="nucleotide sequence ID" value="XM_058473676.1"/>
</dbReference>
<accession>A0A9W9P8N9</accession>
<organism evidence="2 3">
    <name type="scientific">Penicillium chermesinum</name>
    <dbReference type="NCBI Taxonomy" id="63820"/>
    <lineage>
        <taxon>Eukaryota</taxon>
        <taxon>Fungi</taxon>
        <taxon>Dikarya</taxon>
        <taxon>Ascomycota</taxon>
        <taxon>Pezizomycotina</taxon>
        <taxon>Eurotiomycetes</taxon>
        <taxon>Eurotiomycetidae</taxon>
        <taxon>Eurotiales</taxon>
        <taxon>Aspergillaceae</taxon>
        <taxon>Penicillium</taxon>
    </lineage>
</organism>
<dbReference type="AlphaFoldDB" id="A0A9W9P8N9"/>
<proteinExistence type="predicted"/>
<dbReference type="EMBL" id="JAPQKS010000003">
    <property type="protein sequence ID" value="KAJ5239760.1"/>
    <property type="molecule type" value="Genomic_DNA"/>
</dbReference>
<dbReference type="OrthoDB" id="5334244at2759"/>
<feature type="compositionally biased region" description="Basic and acidic residues" evidence="1">
    <location>
        <begin position="77"/>
        <end position="120"/>
    </location>
</feature>
<evidence type="ECO:0000313" key="3">
    <source>
        <dbReference type="Proteomes" id="UP001150941"/>
    </source>
</evidence>
<keyword evidence="3" id="KW-1185">Reference proteome</keyword>
<comment type="caution">
    <text evidence="2">The sequence shown here is derived from an EMBL/GenBank/DDBJ whole genome shotgun (WGS) entry which is preliminary data.</text>
</comment>
<name>A0A9W9P8N9_9EURO</name>
<gene>
    <name evidence="2" type="ORF">N7468_004379</name>
</gene>
<evidence type="ECO:0000256" key="1">
    <source>
        <dbReference type="SAM" id="MobiDB-lite"/>
    </source>
</evidence>
<dbReference type="GeneID" id="83200979"/>
<feature type="region of interest" description="Disordered" evidence="1">
    <location>
        <begin position="1"/>
        <end position="120"/>
    </location>
</feature>
<protein>
    <submittedName>
        <fullName evidence="2">Uncharacterized protein</fullName>
    </submittedName>
</protein>